<dbReference type="SUPFAM" id="SSF56436">
    <property type="entry name" value="C-type lectin-like"/>
    <property type="match status" value="1"/>
</dbReference>
<accession>A0A6M4IU11</accession>
<name>A0A6M4IU11_9BACT</name>
<protein>
    <recommendedName>
        <fullName evidence="3">Lectin</fullName>
    </recommendedName>
</protein>
<organism evidence="1 2">
    <name type="scientific">Gemmatimonas groenlandica</name>
    <dbReference type="NCBI Taxonomy" id="2732249"/>
    <lineage>
        <taxon>Bacteria</taxon>
        <taxon>Pseudomonadati</taxon>
        <taxon>Gemmatimonadota</taxon>
        <taxon>Gemmatimonadia</taxon>
        <taxon>Gemmatimonadales</taxon>
        <taxon>Gemmatimonadaceae</taxon>
        <taxon>Gemmatimonas</taxon>
    </lineage>
</organism>
<proteinExistence type="predicted"/>
<dbReference type="Gene3D" id="3.10.100.10">
    <property type="entry name" value="Mannose-Binding Protein A, subunit A"/>
    <property type="match status" value="1"/>
</dbReference>
<dbReference type="InterPro" id="IPR016187">
    <property type="entry name" value="CTDL_fold"/>
</dbReference>
<dbReference type="AlphaFoldDB" id="A0A6M4IU11"/>
<gene>
    <name evidence="1" type="ORF">HKW67_07415</name>
</gene>
<dbReference type="EMBL" id="CP053085">
    <property type="protein sequence ID" value="QJR38150.1"/>
    <property type="molecule type" value="Genomic_DNA"/>
</dbReference>
<reference evidence="1 2" key="1">
    <citation type="submission" date="2020-05" db="EMBL/GenBank/DDBJ databases">
        <title>Complete genome sequence of Gemmatimonas greenlandica TET16.</title>
        <authorList>
            <person name="Zeng Y."/>
        </authorList>
    </citation>
    <scope>NUCLEOTIDE SEQUENCE [LARGE SCALE GENOMIC DNA]</scope>
    <source>
        <strain evidence="1 2">TET16</strain>
    </source>
</reference>
<sequence>MSFFITSVGSGNGAALGGLEGADKHCTTLAEAAGVRGKTWHAYLSQQALDGKSAVNARDRIGKGPWKNAKGVVVATSVDDLHSDNNKLSKDNSITEKGMVVNGRGDTPNTHDVMTGSTLDGRVSTDAGDSTCKNWTSGGEGAALVGHHDRQGGGVNPTSWVFAHPSRGCSQENLKASGGAGLFYCFAV</sequence>
<evidence type="ECO:0000313" key="2">
    <source>
        <dbReference type="Proteomes" id="UP000500938"/>
    </source>
</evidence>
<keyword evidence="2" id="KW-1185">Reference proteome</keyword>
<evidence type="ECO:0008006" key="3">
    <source>
        <dbReference type="Google" id="ProtNLM"/>
    </source>
</evidence>
<dbReference type="KEGG" id="ggr:HKW67_07415"/>
<dbReference type="Proteomes" id="UP000500938">
    <property type="component" value="Chromosome"/>
</dbReference>
<evidence type="ECO:0000313" key="1">
    <source>
        <dbReference type="EMBL" id="QJR38150.1"/>
    </source>
</evidence>
<dbReference type="InterPro" id="IPR016186">
    <property type="entry name" value="C-type_lectin-like/link_sf"/>
</dbReference>